<dbReference type="PIRSF" id="PIRSF006281">
    <property type="entry name" value="MdoG"/>
    <property type="match status" value="1"/>
</dbReference>
<dbReference type="InterPro" id="IPR007444">
    <property type="entry name" value="Glucan_biosyn_MdoG_C"/>
</dbReference>
<dbReference type="Gene3D" id="2.60.40.10">
    <property type="entry name" value="Immunoglobulins"/>
    <property type="match status" value="1"/>
</dbReference>
<sequence>MNRRSFLGTAGAFPLAALFPGGVALADESNSFTRTTVVDAARALAAAPFAQPGPPVPEALLQLGYSDYQHIRFKEEERLFTNPPSGFAVDLLHPGFIYRVPVEIFVVENGQSRKILFSSDMFTYQGIEPPAQDAPLEFSGFRGRTALNSPDVMDEFLVFAGASYFRAIARGQVFGLSARGLAINTADPAGEEFPFFRSFWLEQPGDGRMVVHALLDGPSASGAFRFTIRPGGETVMDVEATIFARADIRSLGLAPLTSMFLYDSKERENYDDFRPAVHDNDGLAMWNGGGERIWRPLHNPRLLQVSSFADNGPRGFGLIQREKRFSEYEDLEALYHKRPSLWVEPIGDWGKGHVMLVEIPNVVEIHDNMVAFWRPEQPLLAGSETSFTYRLTWGWDAPGTNLLRVTRTLSGLGSQEGWRRFVVDFSNPGASVGVPATEFKATIAASAGAVHNVVVMDNPEIGGIRVAFEIEPQGAESVDMRLDLMRGDTPAAEVWVYRWTD</sequence>
<evidence type="ECO:0000259" key="7">
    <source>
        <dbReference type="Pfam" id="PF04349"/>
    </source>
</evidence>
<evidence type="ECO:0000256" key="4">
    <source>
        <dbReference type="ARBA" id="ARBA00022729"/>
    </source>
</evidence>
<name>A0A2W5N6D1_RHOSU</name>
<evidence type="ECO:0000313" key="9">
    <source>
        <dbReference type="Proteomes" id="UP000249185"/>
    </source>
</evidence>
<protein>
    <submittedName>
        <fullName evidence="8">Glucan biosynthesis protein D</fullName>
    </submittedName>
</protein>
<dbReference type="PROSITE" id="PS51318">
    <property type="entry name" value="TAT"/>
    <property type="match status" value="1"/>
</dbReference>
<feature type="signal peptide" evidence="6">
    <location>
        <begin position="1"/>
        <end position="26"/>
    </location>
</feature>
<proteinExistence type="inferred from homology"/>
<accession>A0A2W5N6D1</accession>
<keyword evidence="5" id="KW-0574">Periplasm</keyword>
<dbReference type="Proteomes" id="UP000249185">
    <property type="component" value="Unassembled WGS sequence"/>
</dbReference>
<dbReference type="EMBL" id="QFPW01000009">
    <property type="protein sequence ID" value="PZQ49016.1"/>
    <property type="molecule type" value="Genomic_DNA"/>
</dbReference>
<dbReference type="GO" id="GO:0051274">
    <property type="term" value="P:beta-glucan biosynthetic process"/>
    <property type="evidence" value="ECO:0007669"/>
    <property type="project" value="TreeGrafter"/>
</dbReference>
<dbReference type="Gene3D" id="2.70.98.10">
    <property type="match status" value="1"/>
</dbReference>
<dbReference type="UniPathway" id="UPA00637"/>
<dbReference type="SUPFAM" id="SSF74650">
    <property type="entry name" value="Galactose mutarotase-like"/>
    <property type="match status" value="1"/>
</dbReference>
<evidence type="ECO:0000256" key="6">
    <source>
        <dbReference type="SAM" id="SignalP"/>
    </source>
</evidence>
<dbReference type="InterPro" id="IPR013783">
    <property type="entry name" value="Ig-like_fold"/>
</dbReference>
<dbReference type="InterPro" id="IPR006311">
    <property type="entry name" value="TAT_signal"/>
</dbReference>
<evidence type="ECO:0000256" key="5">
    <source>
        <dbReference type="ARBA" id="ARBA00022764"/>
    </source>
</evidence>
<dbReference type="PANTHER" id="PTHR30504:SF2">
    <property type="entry name" value="GLUCANS BIOSYNTHESIS PROTEIN G"/>
    <property type="match status" value="1"/>
</dbReference>
<dbReference type="GO" id="GO:0030288">
    <property type="term" value="C:outer membrane-bounded periplasmic space"/>
    <property type="evidence" value="ECO:0007669"/>
    <property type="project" value="TreeGrafter"/>
</dbReference>
<dbReference type="AlphaFoldDB" id="A0A2W5N6D1"/>
<reference evidence="8 9" key="1">
    <citation type="submission" date="2017-08" db="EMBL/GenBank/DDBJ databases">
        <title>Infants hospitalized years apart are colonized by the same room-sourced microbial strains.</title>
        <authorList>
            <person name="Brooks B."/>
            <person name="Olm M.R."/>
            <person name="Firek B.A."/>
            <person name="Baker R."/>
            <person name="Thomas B.C."/>
            <person name="Morowitz M.J."/>
            <person name="Banfield J.F."/>
        </authorList>
    </citation>
    <scope>NUCLEOTIDE SEQUENCE [LARGE SCALE GENOMIC DNA]</scope>
    <source>
        <strain evidence="8">S2_005_002_R2_34</strain>
    </source>
</reference>
<feature type="chain" id="PRO_5015844674" evidence="6">
    <location>
        <begin position="27"/>
        <end position="501"/>
    </location>
</feature>
<comment type="subcellular location">
    <subcellularLocation>
        <location evidence="1">Periplasm</location>
    </subcellularLocation>
</comment>
<dbReference type="FunFam" id="2.70.98.10:FF:000001">
    <property type="entry name" value="Glucans biosynthesis protein G"/>
    <property type="match status" value="1"/>
</dbReference>
<comment type="caution">
    <text evidence="8">The sequence shown here is derived from an EMBL/GenBank/DDBJ whole genome shotgun (WGS) entry which is preliminary data.</text>
</comment>
<organism evidence="8 9">
    <name type="scientific">Rhodovulum sulfidophilum</name>
    <name type="common">Rhodobacter sulfidophilus</name>
    <dbReference type="NCBI Taxonomy" id="35806"/>
    <lineage>
        <taxon>Bacteria</taxon>
        <taxon>Pseudomonadati</taxon>
        <taxon>Pseudomonadota</taxon>
        <taxon>Alphaproteobacteria</taxon>
        <taxon>Rhodobacterales</taxon>
        <taxon>Paracoccaceae</taxon>
        <taxon>Rhodovulum</taxon>
    </lineage>
</organism>
<comment type="similarity">
    <text evidence="3">Belongs to the OpgD/OpgG family.</text>
</comment>
<evidence type="ECO:0000313" key="8">
    <source>
        <dbReference type="EMBL" id="PZQ49016.1"/>
    </source>
</evidence>
<comment type="pathway">
    <text evidence="2">Glycan metabolism; osmoregulated periplasmic glucan (OPG) biosynthesis.</text>
</comment>
<dbReference type="PANTHER" id="PTHR30504">
    <property type="entry name" value="GLUCANS BIOSYNTHESIS PROTEIN"/>
    <property type="match status" value="1"/>
</dbReference>
<evidence type="ECO:0000256" key="3">
    <source>
        <dbReference type="ARBA" id="ARBA00009284"/>
    </source>
</evidence>
<feature type="domain" description="Glucan biosynthesis periplasmic MdoG C-terminal" evidence="7">
    <location>
        <begin position="32"/>
        <end position="499"/>
    </location>
</feature>
<dbReference type="InterPro" id="IPR014438">
    <property type="entry name" value="Glucan_biosyn_MdoG/MdoD"/>
</dbReference>
<dbReference type="InterPro" id="IPR011013">
    <property type="entry name" value="Gal_mutarotase_sf_dom"/>
</dbReference>
<dbReference type="InterPro" id="IPR014718">
    <property type="entry name" value="GH-type_carb-bd"/>
</dbReference>
<evidence type="ECO:0000256" key="2">
    <source>
        <dbReference type="ARBA" id="ARBA00005001"/>
    </source>
</evidence>
<dbReference type="SUPFAM" id="SSF81296">
    <property type="entry name" value="E set domains"/>
    <property type="match status" value="1"/>
</dbReference>
<dbReference type="GO" id="GO:0030246">
    <property type="term" value="F:carbohydrate binding"/>
    <property type="evidence" value="ECO:0007669"/>
    <property type="project" value="InterPro"/>
</dbReference>
<dbReference type="InterPro" id="IPR014756">
    <property type="entry name" value="Ig_E-set"/>
</dbReference>
<gene>
    <name evidence="8" type="ORF">DI556_12785</name>
</gene>
<dbReference type="GO" id="GO:0003824">
    <property type="term" value="F:catalytic activity"/>
    <property type="evidence" value="ECO:0007669"/>
    <property type="project" value="InterPro"/>
</dbReference>
<keyword evidence="4 6" id="KW-0732">Signal</keyword>
<evidence type="ECO:0000256" key="1">
    <source>
        <dbReference type="ARBA" id="ARBA00004418"/>
    </source>
</evidence>
<dbReference type="Pfam" id="PF04349">
    <property type="entry name" value="MdoG"/>
    <property type="match status" value="1"/>
</dbReference>